<protein>
    <submittedName>
        <fullName evidence="1">Uncharacterized protein</fullName>
    </submittedName>
</protein>
<comment type="caution">
    <text evidence="1">The sequence shown here is derived from an EMBL/GenBank/DDBJ whole genome shotgun (WGS) entry which is preliminary data.</text>
</comment>
<reference evidence="1 2" key="1">
    <citation type="submission" date="2013-09" db="EMBL/GenBank/DDBJ databases">
        <title>Corchorus capsularis genome sequencing.</title>
        <authorList>
            <person name="Alam M."/>
            <person name="Haque M.S."/>
            <person name="Islam M.S."/>
            <person name="Emdad E.M."/>
            <person name="Islam M.M."/>
            <person name="Ahmed B."/>
            <person name="Halim A."/>
            <person name="Hossen Q.M.M."/>
            <person name="Hossain M.Z."/>
            <person name="Ahmed R."/>
            <person name="Khan M.M."/>
            <person name="Islam R."/>
            <person name="Rashid M.M."/>
            <person name="Khan S.A."/>
            <person name="Rahman M.S."/>
            <person name="Alam M."/>
        </authorList>
    </citation>
    <scope>NUCLEOTIDE SEQUENCE [LARGE SCALE GENOMIC DNA]</scope>
    <source>
        <strain evidence="2">cv. CVL-1</strain>
        <tissue evidence="1">Whole seedling</tissue>
    </source>
</reference>
<dbReference type="AlphaFoldDB" id="A0A1R3IYU1"/>
<evidence type="ECO:0000313" key="2">
    <source>
        <dbReference type="Proteomes" id="UP000188268"/>
    </source>
</evidence>
<dbReference type="Gramene" id="OMO87752">
    <property type="protein sequence ID" value="OMO87752"/>
    <property type="gene ID" value="CCACVL1_08784"/>
</dbReference>
<sequence>MDVVSVNSISTLTNDGEFQLLKDLTVGKSVILLHHVPIAAGKQGQEDISLLNAPCEPDGTKMSSPLNSSSNVYIEDTFIPTGDDLVAVRREASEVDDVDIDKPVHTTQ</sequence>
<name>A0A1R3IYU1_COCAP</name>
<dbReference type="EMBL" id="AWWV01009162">
    <property type="protein sequence ID" value="OMO87752.1"/>
    <property type="molecule type" value="Genomic_DNA"/>
</dbReference>
<keyword evidence="2" id="KW-1185">Reference proteome</keyword>
<gene>
    <name evidence="1" type="ORF">CCACVL1_08784</name>
</gene>
<evidence type="ECO:0000313" key="1">
    <source>
        <dbReference type="EMBL" id="OMO87752.1"/>
    </source>
</evidence>
<proteinExistence type="predicted"/>
<organism evidence="1 2">
    <name type="scientific">Corchorus capsularis</name>
    <name type="common">Jute</name>
    <dbReference type="NCBI Taxonomy" id="210143"/>
    <lineage>
        <taxon>Eukaryota</taxon>
        <taxon>Viridiplantae</taxon>
        <taxon>Streptophyta</taxon>
        <taxon>Embryophyta</taxon>
        <taxon>Tracheophyta</taxon>
        <taxon>Spermatophyta</taxon>
        <taxon>Magnoliopsida</taxon>
        <taxon>eudicotyledons</taxon>
        <taxon>Gunneridae</taxon>
        <taxon>Pentapetalae</taxon>
        <taxon>rosids</taxon>
        <taxon>malvids</taxon>
        <taxon>Malvales</taxon>
        <taxon>Malvaceae</taxon>
        <taxon>Grewioideae</taxon>
        <taxon>Apeibeae</taxon>
        <taxon>Corchorus</taxon>
    </lineage>
</organism>
<dbReference type="Proteomes" id="UP000188268">
    <property type="component" value="Unassembled WGS sequence"/>
</dbReference>
<accession>A0A1R3IYU1</accession>